<dbReference type="Proteomes" id="UP000672032">
    <property type="component" value="Chromosome 4"/>
</dbReference>
<feature type="region of interest" description="Disordered" evidence="1">
    <location>
        <begin position="657"/>
        <end position="699"/>
    </location>
</feature>
<name>A0A8A3PH74_9HELO</name>
<evidence type="ECO:0000313" key="3">
    <source>
        <dbReference type="Proteomes" id="UP000672032"/>
    </source>
</evidence>
<gene>
    <name evidence="2" type="ORF">DSL72_006002</name>
</gene>
<evidence type="ECO:0000256" key="1">
    <source>
        <dbReference type="SAM" id="MobiDB-lite"/>
    </source>
</evidence>
<feature type="compositionally biased region" description="Polar residues" evidence="1">
    <location>
        <begin position="312"/>
        <end position="339"/>
    </location>
</feature>
<feature type="compositionally biased region" description="Polar residues" evidence="1">
    <location>
        <begin position="540"/>
        <end position="556"/>
    </location>
</feature>
<keyword evidence="3" id="KW-1185">Reference proteome</keyword>
<protein>
    <submittedName>
        <fullName evidence="2">Uncharacterized protein</fullName>
    </submittedName>
</protein>
<feature type="region of interest" description="Disordered" evidence="1">
    <location>
        <begin position="540"/>
        <end position="591"/>
    </location>
</feature>
<feature type="region of interest" description="Disordered" evidence="1">
    <location>
        <begin position="254"/>
        <end position="339"/>
    </location>
</feature>
<feature type="compositionally biased region" description="Polar residues" evidence="1">
    <location>
        <begin position="567"/>
        <end position="591"/>
    </location>
</feature>
<accession>A0A8A3PH74</accession>
<dbReference type="EMBL" id="CP063408">
    <property type="protein sequence ID" value="QSZ34410.1"/>
    <property type="molecule type" value="Genomic_DNA"/>
</dbReference>
<evidence type="ECO:0000313" key="2">
    <source>
        <dbReference type="EMBL" id="QSZ34410.1"/>
    </source>
</evidence>
<dbReference type="AlphaFoldDB" id="A0A8A3PH74"/>
<organism evidence="2 3">
    <name type="scientific">Monilinia vaccinii-corymbosi</name>
    <dbReference type="NCBI Taxonomy" id="61207"/>
    <lineage>
        <taxon>Eukaryota</taxon>
        <taxon>Fungi</taxon>
        <taxon>Dikarya</taxon>
        <taxon>Ascomycota</taxon>
        <taxon>Pezizomycotina</taxon>
        <taxon>Leotiomycetes</taxon>
        <taxon>Helotiales</taxon>
        <taxon>Sclerotiniaceae</taxon>
        <taxon>Monilinia</taxon>
    </lineage>
</organism>
<feature type="region of interest" description="Disordered" evidence="1">
    <location>
        <begin position="1"/>
        <end position="21"/>
    </location>
</feature>
<dbReference type="OrthoDB" id="4851482at2759"/>
<feature type="compositionally biased region" description="Polar residues" evidence="1">
    <location>
        <begin position="679"/>
        <end position="699"/>
    </location>
</feature>
<sequence length="699" mass="77379">MNQENNGPEYGSDGKPEESSLAPIGPYRVIYSDYMSARAARLARVEDAIEEANDRGLYDNAPSEPLRQQAYIIRLVNAFNSIETEGDDSIIDKPCKNGKLSQAALKFQQGRYPAWAIEEVCWEIFEKARIAQMDVRLLDIFHDAKFEGISIHATFGHRWTAIVDACARSKALCKMLLDAPYLERFVSHPQAELKMKLNNKKINAQRDEQNEIGRTFLSKGLGKEEAVEALAKLHPDAEISFDAFDNLGPRVGPVTPAAPVRIQPARAATSSTKRKREYDSDDEYDDDDDVYNDSAVRSSMGSSAKIRRPTLKTPTRSNIHNPVMDNTPQSKKANLTSTVSRERRFNEIAPRKSQAEMDAEAEERYKKIICNLLEIDGDNHKVRQYSLEELRYYARAYNGEFGGSTWTHRDYPGCSGLGYTFTDENNVVHDHFCRVIKSFMPLAKYRGDFLNSTLNMNHNTMFQPRSSTDREALGATANTFGFHVGYPAPVNIKSHGSPGMLTAKPSYTAPSPSYTAPSPITQTSAYPPYGQNYYPRQGTYNQSGLQYPSYSQTHGSPSYAPIPQPYGPTSRSYSQNNPFPQASLGSPQSFGPNSNYGAGYGYNSQSSGMYDHENSYAGRASAHASLRGVDRFATPHNSPAGYAPGFAAPSTDYSPIIGQSPANMTADHMMGSLGPTHHSAASSSEYPDPNECSNQTSEQ</sequence>
<proteinExistence type="predicted"/>
<feature type="compositionally biased region" description="Acidic residues" evidence="1">
    <location>
        <begin position="279"/>
        <end position="291"/>
    </location>
</feature>
<reference evidence="2" key="1">
    <citation type="submission" date="2020-10" db="EMBL/GenBank/DDBJ databases">
        <title>Genome Sequence of Monilinia vaccinii-corymbosi Sheds Light on Mummy Berry Disease Infection of Blueberry and Mating Type.</title>
        <authorList>
            <person name="Yow A.G."/>
            <person name="Zhang Y."/>
            <person name="Bansal K."/>
            <person name="Eacker S.M."/>
            <person name="Sullivan S."/>
            <person name="Liachko I."/>
            <person name="Cubeta M.A."/>
            <person name="Rollins J.A."/>
            <person name="Ashrafi H."/>
        </authorList>
    </citation>
    <scope>NUCLEOTIDE SEQUENCE</scope>
    <source>
        <strain evidence="2">RL-1</strain>
    </source>
</reference>